<keyword evidence="9" id="KW-1185">Reference proteome</keyword>
<accession>A0ABN8Q179</accession>
<keyword evidence="5 7" id="KW-0472">Membrane</keyword>
<dbReference type="Proteomes" id="UP001159405">
    <property type="component" value="Unassembled WGS sequence"/>
</dbReference>
<dbReference type="EMBL" id="CALNXK010000100">
    <property type="protein sequence ID" value="CAH3155113.1"/>
    <property type="molecule type" value="Genomic_DNA"/>
</dbReference>
<evidence type="ECO:0000256" key="5">
    <source>
        <dbReference type="ARBA" id="ARBA00023136"/>
    </source>
</evidence>
<comment type="similarity">
    <text evidence="2 7">Belongs to the peroxisomal membrane protein PXMP2/4 family.</text>
</comment>
<comment type="subcellular location">
    <subcellularLocation>
        <location evidence="1">Membrane</location>
        <topology evidence="1">Multi-pass membrane protein</topology>
    </subcellularLocation>
</comment>
<dbReference type="InterPro" id="IPR007248">
    <property type="entry name" value="Mpv17_PMP22"/>
</dbReference>
<name>A0ABN8Q179_9CNID</name>
<dbReference type="PANTHER" id="PTHR11266">
    <property type="entry name" value="PEROXISOMAL MEMBRANE PROTEIN 2, PXMP2 MPV17"/>
    <property type="match status" value="1"/>
</dbReference>
<evidence type="ECO:0000256" key="7">
    <source>
        <dbReference type="RuleBase" id="RU363053"/>
    </source>
</evidence>
<feature type="transmembrane region" description="Helical" evidence="7">
    <location>
        <begin position="151"/>
        <end position="172"/>
    </location>
</feature>
<dbReference type="PANTHER" id="PTHR11266:SF17">
    <property type="entry name" value="PROTEIN MPV17"/>
    <property type="match status" value="1"/>
</dbReference>
<keyword evidence="4 7" id="KW-1133">Transmembrane helix</keyword>
<evidence type="ECO:0000256" key="4">
    <source>
        <dbReference type="ARBA" id="ARBA00022989"/>
    </source>
</evidence>
<evidence type="ECO:0000313" key="8">
    <source>
        <dbReference type="EMBL" id="CAH3155113.1"/>
    </source>
</evidence>
<protein>
    <recommendedName>
        <fullName evidence="6">Mitochondrial inner membrane protein Mpv17</fullName>
    </recommendedName>
</protein>
<keyword evidence="3 7" id="KW-0812">Transmembrane</keyword>
<evidence type="ECO:0000256" key="2">
    <source>
        <dbReference type="ARBA" id="ARBA00006824"/>
    </source>
</evidence>
<feature type="transmembrane region" description="Helical" evidence="7">
    <location>
        <begin position="100"/>
        <end position="118"/>
    </location>
</feature>
<organism evidence="8 9">
    <name type="scientific">Porites lobata</name>
    <dbReference type="NCBI Taxonomy" id="104759"/>
    <lineage>
        <taxon>Eukaryota</taxon>
        <taxon>Metazoa</taxon>
        <taxon>Cnidaria</taxon>
        <taxon>Anthozoa</taxon>
        <taxon>Hexacorallia</taxon>
        <taxon>Scleractinia</taxon>
        <taxon>Fungiina</taxon>
        <taxon>Poritidae</taxon>
        <taxon>Porites</taxon>
    </lineage>
</organism>
<evidence type="ECO:0000256" key="3">
    <source>
        <dbReference type="ARBA" id="ARBA00022692"/>
    </source>
</evidence>
<feature type="transmembrane region" description="Helical" evidence="7">
    <location>
        <begin position="61"/>
        <end position="80"/>
    </location>
</feature>
<gene>
    <name evidence="8" type="ORF">PLOB_00001191</name>
</gene>
<proteinExistence type="inferred from homology"/>
<evidence type="ECO:0000256" key="6">
    <source>
        <dbReference type="ARBA" id="ARBA00049743"/>
    </source>
</evidence>
<sequence length="189" mass="22166">MTFMRLPRRAWKWYMQCLENHPWKTQLISTGALLGAGDFIAQQCVEKVPLREHDFIRTARMTAVGTVVIGPIFHVWYAALDQRFSRRSPGNAMRKMTVDQSILAPVFLVLFYGAVGIVERRTIKQISDKIYEEFYPNMVVNYKIWPAVQFLNFYLFPAHLRVLVVNVVSLFWNTYLAWTSHKELEYSEP</sequence>
<reference evidence="8 9" key="1">
    <citation type="submission" date="2022-05" db="EMBL/GenBank/DDBJ databases">
        <authorList>
            <consortium name="Genoscope - CEA"/>
            <person name="William W."/>
        </authorList>
    </citation>
    <scope>NUCLEOTIDE SEQUENCE [LARGE SCALE GENOMIC DNA]</scope>
</reference>
<comment type="caution">
    <text evidence="8">The sequence shown here is derived from an EMBL/GenBank/DDBJ whole genome shotgun (WGS) entry which is preliminary data.</text>
</comment>
<dbReference type="Pfam" id="PF04117">
    <property type="entry name" value="Mpv17_PMP22"/>
    <property type="match status" value="1"/>
</dbReference>
<evidence type="ECO:0000313" key="9">
    <source>
        <dbReference type="Proteomes" id="UP001159405"/>
    </source>
</evidence>
<evidence type="ECO:0000256" key="1">
    <source>
        <dbReference type="ARBA" id="ARBA00004141"/>
    </source>
</evidence>